<dbReference type="RefSeq" id="XP_029238416.1">
    <property type="nucleotide sequence ID" value="XM_029381737.1"/>
</dbReference>
<evidence type="ECO:0000256" key="1">
    <source>
        <dbReference type="SAM" id="Phobius"/>
    </source>
</evidence>
<keyword evidence="1" id="KW-0472">Membrane</keyword>
<sequence length="208" mass="23673">MPVCSLFLCFVFCAIFYVGASSYEAIGIYFGTILMNVVFSLVRAELNSSVIALLVVVFLLCMFYCLRRAPARRKHHDTRKPAMSPVHVAHDTPRVKQLMGKYEFTVRVRACDAMLRRLPPEVCFRLRLYLSLILSIVSWNPRQVVTVIYRGLDVVRIWNARCYTERTAAICIRNWKHTSLSGDAVPSHTTGKRGGWTSAQAVIAIWLD</sequence>
<evidence type="ECO:0000313" key="3">
    <source>
        <dbReference type="EMBL" id="RNF04988.1"/>
    </source>
</evidence>
<reference evidence="3 4" key="1">
    <citation type="journal article" date="2018" name="BMC Genomics">
        <title>Genomic comparison of Trypanosoma conorhini and Trypanosoma rangeli to Trypanosoma cruzi strains of high and low virulence.</title>
        <authorList>
            <person name="Bradwell K.R."/>
            <person name="Koparde V.N."/>
            <person name="Matveyev A.V."/>
            <person name="Serrano M.G."/>
            <person name="Alves J.M."/>
            <person name="Parikh H."/>
            <person name="Huang B."/>
            <person name="Lee V."/>
            <person name="Espinosa-Alvarez O."/>
            <person name="Ortiz P.A."/>
            <person name="Costa-Martins A.G."/>
            <person name="Teixeira M.M."/>
            <person name="Buck G.A."/>
        </authorList>
    </citation>
    <scope>NUCLEOTIDE SEQUENCE [LARGE SCALE GENOMIC DNA]</scope>
    <source>
        <strain evidence="3 4">AM80</strain>
    </source>
</reference>
<feature type="chain" id="PRO_5019176103" evidence="2">
    <location>
        <begin position="21"/>
        <end position="208"/>
    </location>
</feature>
<organism evidence="3 4">
    <name type="scientific">Trypanosoma rangeli</name>
    <dbReference type="NCBI Taxonomy" id="5698"/>
    <lineage>
        <taxon>Eukaryota</taxon>
        <taxon>Discoba</taxon>
        <taxon>Euglenozoa</taxon>
        <taxon>Kinetoplastea</taxon>
        <taxon>Metakinetoplastina</taxon>
        <taxon>Trypanosomatida</taxon>
        <taxon>Trypanosomatidae</taxon>
        <taxon>Trypanosoma</taxon>
        <taxon>Herpetosoma</taxon>
    </lineage>
</organism>
<evidence type="ECO:0000256" key="2">
    <source>
        <dbReference type="SAM" id="SignalP"/>
    </source>
</evidence>
<name>A0A422NHN3_TRYRA</name>
<feature type="transmembrane region" description="Helical" evidence="1">
    <location>
        <begin position="46"/>
        <end position="66"/>
    </location>
</feature>
<evidence type="ECO:0000313" key="4">
    <source>
        <dbReference type="Proteomes" id="UP000283634"/>
    </source>
</evidence>
<dbReference type="EMBL" id="MKGL01000147">
    <property type="protein sequence ID" value="RNF04988.1"/>
    <property type="molecule type" value="Genomic_DNA"/>
</dbReference>
<comment type="caution">
    <text evidence="3">The sequence shown here is derived from an EMBL/GenBank/DDBJ whole genome shotgun (WGS) entry which is preliminary data.</text>
</comment>
<keyword evidence="2" id="KW-0732">Signal</keyword>
<gene>
    <name evidence="3" type="ORF">TraAM80_04824</name>
</gene>
<dbReference type="GeneID" id="40328757"/>
<keyword evidence="4" id="KW-1185">Reference proteome</keyword>
<keyword evidence="1" id="KW-0812">Transmembrane</keyword>
<accession>A0A422NHN3</accession>
<dbReference type="Proteomes" id="UP000283634">
    <property type="component" value="Unassembled WGS sequence"/>
</dbReference>
<feature type="signal peptide" evidence="2">
    <location>
        <begin position="1"/>
        <end position="20"/>
    </location>
</feature>
<proteinExistence type="predicted"/>
<dbReference type="AlphaFoldDB" id="A0A422NHN3"/>
<dbReference type="OrthoDB" id="10419179at2759"/>
<protein>
    <submittedName>
        <fullName evidence="3">Uncharacterized protein</fullName>
    </submittedName>
</protein>
<keyword evidence="1" id="KW-1133">Transmembrane helix</keyword>